<dbReference type="AlphaFoldDB" id="A0A412VM47"/>
<dbReference type="SUPFAM" id="SSF48452">
    <property type="entry name" value="TPR-like"/>
    <property type="match status" value="1"/>
</dbReference>
<evidence type="ECO:0000313" key="1">
    <source>
        <dbReference type="EMBL" id="RGV08466.1"/>
    </source>
</evidence>
<organism evidence="1 2">
    <name type="scientific">Phocaeicola vulgatus</name>
    <name type="common">Bacteroides vulgatus</name>
    <dbReference type="NCBI Taxonomy" id="821"/>
    <lineage>
        <taxon>Bacteria</taxon>
        <taxon>Pseudomonadati</taxon>
        <taxon>Bacteroidota</taxon>
        <taxon>Bacteroidia</taxon>
        <taxon>Bacteroidales</taxon>
        <taxon>Bacteroidaceae</taxon>
        <taxon>Phocaeicola</taxon>
    </lineage>
</organism>
<dbReference type="EMBL" id="QRYT01000026">
    <property type="protein sequence ID" value="RGV08466.1"/>
    <property type="molecule type" value="Genomic_DNA"/>
</dbReference>
<sequence length="363" mass="42805">MVLARIVLTLCIQILFDMATHETIQRQIDYKKKSGDFKSLRIYLRRLLSVIPDDYYLLAELSSACYQLGKYNESLTYANQAYQLAPDDYWVRYIYGCALLSKNRLDEAAEMFNSIIACDINYLAYYEHGEGKRWAESLLNDSRYMRAAVYEQECYHLEARKMFLLHKSLRKRGLYSDFSMRQVNNHLRNLNVTIGDSDKDYSISKYRPQFYDSQSCYTRNEWTSISDIGKSFDDGVLTTNEYLETERHYINTAIELARISGCSYLTVDYLEGKHIVQNVKGYQLNYNLLETARKMRQGLKIRLSDCVDYLRLCLRECCYACFSNHSHNFYIDFGYEYYMHIHTALPKSQVENVVSTHSLYFRP</sequence>
<accession>A0A412VM47</accession>
<reference evidence="1 2" key="1">
    <citation type="submission" date="2018-08" db="EMBL/GenBank/DDBJ databases">
        <title>A genome reference for cultivated species of the human gut microbiota.</title>
        <authorList>
            <person name="Zou Y."/>
            <person name="Xue W."/>
            <person name="Luo G."/>
        </authorList>
    </citation>
    <scope>NUCLEOTIDE SEQUENCE [LARGE SCALE GENOMIC DNA]</scope>
    <source>
        <strain evidence="1 2">AF14-8</strain>
    </source>
</reference>
<gene>
    <name evidence="1" type="ORF">DWW27_11810</name>
</gene>
<dbReference type="InterPro" id="IPR011990">
    <property type="entry name" value="TPR-like_helical_dom_sf"/>
</dbReference>
<dbReference type="Proteomes" id="UP000285379">
    <property type="component" value="Unassembled WGS sequence"/>
</dbReference>
<evidence type="ECO:0000313" key="2">
    <source>
        <dbReference type="Proteomes" id="UP000285379"/>
    </source>
</evidence>
<dbReference type="Gene3D" id="1.25.40.10">
    <property type="entry name" value="Tetratricopeptide repeat domain"/>
    <property type="match status" value="1"/>
</dbReference>
<comment type="caution">
    <text evidence="1">The sequence shown here is derived from an EMBL/GenBank/DDBJ whole genome shotgun (WGS) entry which is preliminary data.</text>
</comment>
<name>A0A412VM47_PHOVU</name>
<dbReference type="Pfam" id="PF14559">
    <property type="entry name" value="TPR_19"/>
    <property type="match status" value="1"/>
</dbReference>
<proteinExistence type="predicted"/>
<protein>
    <submittedName>
        <fullName evidence="1">Uncharacterized protein</fullName>
    </submittedName>
</protein>